<sequence length="418" mass="44985">MTDPSPTRRWRGVLAVTLVAGGLALVAKRPALLSSAVVGVVFVAYARVTSPPSPAVELDRRLDEASPSHGDQVDVRTTVTNVGDRTLFDLRIVDGVPPALAVVEGAPRHGTVLRPGESTTLSYTVAARRGRHRFEPATVVARDVGGSWEVEIGADDGTTVDCTTDVPAAPLRGRTLEAVGRVLADDSGAGTEFHQTREYRRGDALSRVDWNRYASTGDLTTIEFRKEQATRVILVVDARPVAYRAPEGDPHAVSYAVAAAGQLARAIVDNRNHVGLAAFGREPCWLEPGTGRNHALRVQQRLADHATFGARPPDDAPPVADQAKALQARLENGDQLLVLSPLLDDDVVETVRRFEAEETPVSVLSPDVTDADGGGRTLARIERDHRHRTLRRAGVRVVDWDPDRPLSVAVTDAMGAQQ</sequence>
<dbReference type="EMBL" id="FOZK01000001">
    <property type="protein sequence ID" value="SFR88778.1"/>
    <property type="molecule type" value="Genomic_DNA"/>
</dbReference>
<reference evidence="2 3" key="1">
    <citation type="submission" date="2016-10" db="EMBL/GenBank/DDBJ databases">
        <authorList>
            <person name="de Groot N.N."/>
        </authorList>
    </citation>
    <scope>NUCLEOTIDE SEQUENCE [LARGE SCALE GENOMIC DNA]</scope>
    <source>
        <strain evidence="2 3">CGMCC 1.10457</strain>
    </source>
</reference>
<evidence type="ECO:0000313" key="2">
    <source>
        <dbReference type="EMBL" id="SFR88778.1"/>
    </source>
</evidence>
<dbReference type="AlphaFoldDB" id="A0A1I6KCL9"/>
<evidence type="ECO:0000313" key="3">
    <source>
        <dbReference type="Proteomes" id="UP000199062"/>
    </source>
</evidence>
<accession>A0A1I6KCL9</accession>
<organism evidence="2 3">
    <name type="scientific">Halomicrobium zhouii</name>
    <dbReference type="NCBI Taxonomy" id="767519"/>
    <lineage>
        <taxon>Archaea</taxon>
        <taxon>Methanobacteriati</taxon>
        <taxon>Methanobacteriota</taxon>
        <taxon>Stenosarchaea group</taxon>
        <taxon>Halobacteria</taxon>
        <taxon>Halobacteriales</taxon>
        <taxon>Haloarculaceae</taxon>
        <taxon>Halomicrobium</taxon>
    </lineage>
</organism>
<keyword evidence="3" id="KW-1185">Reference proteome</keyword>
<evidence type="ECO:0000259" key="1">
    <source>
        <dbReference type="Pfam" id="PF01882"/>
    </source>
</evidence>
<dbReference type="OrthoDB" id="31512at2157"/>
<dbReference type="Pfam" id="PF01882">
    <property type="entry name" value="DUF58"/>
    <property type="match status" value="1"/>
</dbReference>
<dbReference type="PANTHER" id="PTHR33608">
    <property type="entry name" value="BLL2464 PROTEIN"/>
    <property type="match status" value="1"/>
</dbReference>
<name>A0A1I6KCL9_9EURY</name>
<feature type="domain" description="DUF58" evidence="1">
    <location>
        <begin position="196"/>
        <end position="362"/>
    </location>
</feature>
<dbReference type="STRING" id="767519.SAMN05216559_0534"/>
<dbReference type="PANTHER" id="PTHR33608:SF6">
    <property type="entry name" value="BLL2464 PROTEIN"/>
    <property type="match status" value="1"/>
</dbReference>
<gene>
    <name evidence="2" type="ORF">SAMN05216559_0534</name>
</gene>
<dbReference type="RefSeq" id="WP_089813621.1">
    <property type="nucleotide sequence ID" value="NZ_FOZK01000001.1"/>
</dbReference>
<dbReference type="InterPro" id="IPR002881">
    <property type="entry name" value="DUF58"/>
</dbReference>
<dbReference type="Proteomes" id="UP000199062">
    <property type="component" value="Unassembled WGS sequence"/>
</dbReference>
<protein>
    <submittedName>
        <fullName evidence="2">Uncharacterized conserved protein, DUF58 family, contains vWF domain</fullName>
    </submittedName>
</protein>
<proteinExistence type="predicted"/>